<evidence type="ECO:0000256" key="3">
    <source>
        <dbReference type="SAM" id="SignalP"/>
    </source>
</evidence>
<proteinExistence type="predicted"/>
<name>A0ABV6YWN2_UNCC1</name>
<dbReference type="SUPFAM" id="SSF109998">
    <property type="entry name" value="Triger factor/SurA peptide-binding domain-like"/>
    <property type="match status" value="1"/>
</dbReference>
<dbReference type="GO" id="GO:0003755">
    <property type="term" value="F:peptidyl-prolyl cis-trans isomerase activity"/>
    <property type="evidence" value="ECO:0007669"/>
    <property type="project" value="UniProtKB-EC"/>
</dbReference>
<feature type="domain" description="PpiC" evidence="4">
    <location>
        <begin position="207"/>
        <end position="308"/>
    </location>
</feature>
<accession>A0ABV6YWN2</accession>
<dbReference type="PROSITE" id="PS51257">
    <property type="entry name" value="PROKAR_LIPOPROTEIN"/>
    <property type="match status" value="1"/>
</dbReference>
<keyword evidence="3" id="KW-0732">Signal</keyword>
<dbReference type="PROSITE" id="PS01096">
    <property type="entry name" value="PPIC_PPIASE_1"/>
    <property type="match status" value="1"/>
</dbReference>
<evidence type="ECO:0000256" key="1">
    <source>
        <dbReference type="PROSITE-ProRule" id="PRU00278"/>
    </source>
</evidence>
<protein>
    <submittedName>
        <fullName evidence="5">Peptidylprolyl isomerase</fullName>
        <ecNumber evidence="5">5.2.1.8</ecNumber>
    </submittedName>
</protein>
<feature type="signal peptide" evidence="3">
    <location>
        <begin position="1"/>
        <end position="21"/>
    </location>
</feature>
<dbReference type="PANTHER" id="PTHR47245:SF2">
    <property type="entry name" value="PEPTIDYL-PROLYL CIS-TRANS ISOMERASE HP_0175-RELATED"/>
    <property type="match status" value="1"/>
</dbReference>
<feature type="compositionally biased region" description="Basic and acidic residues" evidence="2">
    <location>
        <begin position="41"/>
        <end position="58"/>
    </location>
</feature>
<organism evidence="5 6">
    <name type="scientific">candidate division CSSED10-310 bacterium</name>
    <dbReference type="NCBI Taxonomy" id="2855610"/>
    <lineage>
        <taxon>Bacteria</taxon>
        <taxon>Bacteria division CSSED10-310</taxon>
    </lineage>
</organism>
<feature type="chain" id="PRO_5046594726" evidence="3">
    <location>
        <begin position="22"/>
        <end position="358"/>
    </location>
</feature>
<dbReference type="PROSITE" id="PS50198">
    <property type="entry name" value="PPIC_PPIASE_2"/>
    <property type="match status" value="1"/>
</dbReference>
<dbReference type="Pfam" id="PF00639">
    <property type="entry name" value="Rotamase"/>
    <property type="match status" value="1"/>
</dbReference>
<dbReference type="EMBL" id="JBHPBY010000111">
    <property type="protein sequence ID" value="MFC1850611.1"/>
    <property type="molecule type" value="Genomic_DNA"/>
</dbReference>
<dbReference type="PANTHER" id="PTHR47245">
    <property type="entry name" value="PEPTIDYLPROLYL ISOMERASE"/>
    <property type="match status" value="1"/>
</dbReference>
<keyword evidence="6" id="KW-1185">Reference proteome</keyword>
<dbReference type="InterPro" id="IPR000297">
    <property type="entry name" value="PPIase_PpiC"/>
</dbReference>
<gene>
    <name evidence="5" type="ORF">ACFL27_10500</name>
</gene>
<dbReference type="InterPro" id="IPR050245">
    <property type="entry name" value="PrsA_foldase"/>
</dbReference>
<feature type="region of interest" description="Disordered" evidence="2">
    <location>
        <begin position="25"/>
        <end position="58"/>
    </location>
</feature>
<feature type="compositionally biased region" description="Polar residues" evidence="2">
    <location>
        <begin position="31"/>
        <end position="40"/>
    </location>
</feature>
<reference evidence="5 6" key="1">
    <citation type="submission" date="2024-09" db="EMBL/GenBank/DDBJ databases">
        <title>Laminarin stimulates single cell rates of sulfate reduction while oxygen inhibits transcriptomic activity in coastal marine sediment.</title>
        <authorList>
            <person name="Lindsay M."/>
            <person name="Orcutt B."/>
            <person name="Emerson D."/>
            <person name="Stepanauskas R."/>
            <person name="D'Angelo T."/>
        </authorList>
    </citation>
    <scope>NUCLEOTIDE SEQUENCE [LARGE SCALE GENOMIC DNA]</scope>
    <source>
        <strain evidence="5">SAG AM-311-K15</strain>
    </source>
</reference>
<dbReference type="InterPro" id="IPR046357">
    <property type="entry name" value="PPIase_dom_sf"/>
</dbReference>
<dbReference type="InterPro" id="IPR023058">
    <property type="entry name" value="PPIase_PpiC_CS"/>
</dbReference>
<dbReference type="SUPFAM" id="SSF54534">
    <property type="entry name" value="FKBP-like"/>
    <property type="match status" value="1"/>
</dbReference>
<dbReference type="Proteomes" id="UP001594351">
    <property type="component" value="Unassembled WGS sequence"/>
</dbReference>
<dbReference type="EC" id="5.2.1.8" evidence="5"/>
<evidence type="ECO:0000313" key="6">
    <source>
        <dbReference type="Proteomes" id="UP001594351"/>
    </source>
</evidence>
<dbReference type="Gene3D" id="1.10.4030.10">
    <property type="entry name" value="Porin chaperone SurA, peptide-binding domain"/>
    <property type="match status" value="1"/>
</dbReference>
<dbReference type="Pfam" id="PF13624">
    <property type="entry name" value="SurA_N_3"/>
    <property type="match status" value="1"/>
</dbReference>
<comment type="caution">
    <text evidence="5">The sequence shown here is derived from an EMBL/GenBank/DDBJ whole genome shotgun (WGS) entry which is preliminary data.</text>
</comment>
<dbReference type="Gene3D" id="3.10.50.40">
    <property type="match status" value="1"/>
</dbReference>
<sequence length="358" mass="40563">MQKNFLLRLAFVLLSFTIATTGCDKQEKASMPNTSNISEKQTLDDQKKDLPPPTNLKEDNAMVATVNGTTITRSELNSEINNLQNQYRGQMPPDQVAKMQPMMQKQALENLINKTLLLQEAKKTGFEPEQKAVDDELTKVKSRFASPEQFQNQLKAMGVSEDNLRNEIKTNLKINSLLEKPLTTVKDIEEADVKTFYQENPGQFQVPEQIRASHILLSVKPEEQEEDRSKKRAQLQTLKDEIAKGADFGELARQHSSCPSKEKGGDLGFFGRGQMVKPFEEVAFNLNPDQVSDIVETKFGLHLIKLAEKKEAHTLPLEDVKDKLEKYLSNQRKQLVVKNYVQGLRTDSKIVYADESKP</sequence>
<keyword evidence="1 5" id="KW-0413">Isomerase</keyword>
<evidence type="ECO:0000259" key="4">
    <source>
        <dbReference type="PROSITE" id="PS50198"/>
    </source>
</evidence>
<evidence type="ECO:0000256" key="2">
    <source>
        <dbReference type="SAM" id="MobiDB-lite"/>
    </source>
</evidence>
<evidence type="ECO:0000313" key="5">
    <source>
        <dbReference type="EMBL" id="MFC1850611.1"/>
    </source>
</evidence>
<dbReference type="InterPro" id="IPR027304">
    <property type="entry name" value="Trigger_fact/SurA_dom_sf"/>
</dbReference>
<keyword evidence="1" id="KW-0697">Rotamase</keyword>